<dbReference type="EMBL" id="JAWDKC010000020">
    <property type="protein sequence ID" value="MDV0445613.1"/>
    <property type="molecule type" value="Genomic_DNA"/>
</dbReference>
<evidence type="ECO:0000313" key="5">
    <source>
        <dbReference type="Proteomes" id="UP001272052"/>
    </source>
</evidence>
<organism evidence="4 5">
    <name type="scientific">Methanimicrococcus hacksteinii</name>
    <dbReference type="NCBI Taxonomy" id="3028293"/>
    <lineage>
        <taxon>Archaea</taxon>
        <taxon>Methanobacteriati</taxon>
        <taxon>Methanobacteriota</taxon>
        <taxon>Stenosarchaea group</taxon>
        <taxon>Methanomicrobia</taxon>
        <taxon>Methanosarcinales</taxon>
        <taxon>Methanosarcinaceae</taxon>
        <taxon>Methanimicrococcus</taxon>
    </lineage>
</organism>
<dbReference type="InterPro" id="IPR010426">
    <property type="entry name" value="MTTB_MeTrfase"/>
</dbReference>
<dbReference type="Pfam" id="PF06253">
    <property type="entry name" value="MTTB"/>
    <property type="match status" value="1"/>
</dbReference>
<dbReference type="Proteomes" id="UP001272052">
    <property type="component" value="Unassembled WGS sequence"/>
</dbReference>
<comment type="similarity">
    <text evidence="1">Belongs to the trimethylamine methyltransferase family.</text>
</comment>
<evidence type="ECO:0008006" key="6">
    <source>
        <dbReference type="Google" id="ProtNLM"/>
    </source>
</evidence>
<evidence type="ECO:0000256" key="2">
    <source>
        <dbReference type="ARBA" id="ARBA00022603"/>
    </source>
</evidence>
<dbReference type="Gene3D" id="3.20.20.480">
    <property type="entry name" value="Trimethylamine methyltransferase-like"/>
    <property type="match status" value="1"/>
</dbReference>
<accession>A0ABU3VQD1</accession>
<keyword evidence="2" id="KW-0489">Methyltransferase</keyword>
<comment type="caution">
    <text evidence="4">The sequence shown here is derived from an EMBL/GenBank/DDBJ whole genome shotgun (WGS) entry which is preliminary data.</text>
</comment>
<evidence type="ECO:0000256" key="3">
    <source>
        <dbReference type="ARBA" id="ARBA00022679"/>
    </source>
</evidence>
<gene>
    <name evidence="4" type="ORF">MmiAt1_12010</name>
</gene>
<evidence type="ECO:0000256" key="1">
    <source>
        <dbReference type="ARBA" id="ARBA00007137"/>
    </source>
</evidence>
<reference evidence="4 5" key="1">
    <citation type="submission" date="2023-06" db="EMBL/GenBank/DDBJ databases">
        <title>Genome sequence of Methanimicrococcus sp. At1.</title>
        <authorList>
            <person name="Protasov E."/>
            <person name="Platt K."/>
            <person name="Poehlein A."/>
            <person name="Daniel R."/>
            <person name="Brune A."/>
        </authorList>
    </citation>
    <scope>NUCLEOTIDE SEQUENCE [LARGE SCALE GENOMIC DNA]</scope>
    <source>
        <strain evidence="4 5">At1</strain>
    </source>
</reference>
<dbReference type="InterPro" id="IPR038601">
    <property type="entry name" value="MttB-like_sf"/>
</dbReference>
<evidence type="ECO:0000313" key="4">
    <source>
        <dbReference type="EMBL" id="MDV0445613.1"/>
    </source>
</evidence>
<sequence>MLPLLSGAKTIYGMGMVELGMSFSLEQLILDCDYIEMAQYAARGIEVTPETLSVEHILKVGAGNNFIAHKSTRENMNIQSNPKYINRDMIGDWEAQGSKDIVTVAHETVSDVLKNYEVDPVDADTRKAIQAIMDKADKDYAAGLLGE</sequence>
<proteinExistence type="inferred from homology"/>
<keyword evidence="3" id="KW-0808">Transferase</keyword>
<name>A0ABU3VQD1_9EURY</name>
<keyword evidence="5" id="KW-1185">Reference proteome</keyword>
<protein>
    <recommendedName>
        <fullName evidence="6">Trimethylamine:corrinoid methyltransferase</fullName>
    </recommendedName>
</protein>